<evidence type="ECO:0008006" key="3">
    <source>
        <dbReference type="Google" id="ProtNLM"/>
    </source>
</evidence>
<keyword evidence="2" id="KW-1185">Reference proteome</keyword>
<evidence type="ECO:0000313" key="2">
    <source>
        <dbReference type="Proteomes" id="UP000316030"/>
    </source>
</evidence>
<gene>
    <name evidence="1" type="ORF">SAMN06265173_11658</name>
</gene>
<dbReference type="Proteomes" id="UP000316030">
    <property type="component" value="Unassembled WGS sequence"/>
</dbReference>
<dbReference type="Gene3D" id="3.40.50.300">
    <property type="entry name" value="P-loop containing nucleotide triphosphate hydrolases"/>
    <property type="match status" value="1"/>
</dbReference>
<name>A0A521EFQ3_9RHOB</name>
<protein>
    <recommendedName>
        <fullName evidence="3">Sulfotransferase family protein</fullName>
    </recommendedName>
</protein>
<proteinExistence type="predicted"/>
<dbReference type="InterPro" id="IPR027417">
    <property type="entry name" value="P-loop_NTPase"/>
</dbReference>
<sequence>MTRVIVHAGFHKTGTTSIQAFLERNAKLLKPYTAIYLKTDLGRARYLGRWYGQRSVFWRRWLFRRGFREFLQTVPDTPVIVISRESFSGMMLGFRGSHLRPPRQYAPMAIPLAREIIRECRRRFGPDVRIEFLYTTRQTQPFLSSIWRHVLRTSRLTQDFATFRAAFTPPPDLHADAMQIATAIAPVPIHTAALEDYANHPLGPGQAIAELLDLPDDVRQRLKPVARHNPGQSDTLSACFLDMNRGHLRGNALKQAKHDLAMAERPAETRRKAAK</sequence>
<evidence type="ECO:0000313" key="1">
    <source>
        <dbReference type="EMBL" id="SMO82735.1"/>
    </source>
</evidence>
<dbReference type="OrthoDB" id="7705857at2"/>
<organism evidence="1 2">
    <name type="scientific">Thalassovita litoralis</name>
    <dbReference type="NCBI Taxonomy" id="1010611"/>
    <lineage>
        <taxon>Bacteria</taxon>
        <taxon>Pseudomonadati</taxon>
        <taxon>Pseudomonadota</taxon>
        <taxon>Alphaproteobacteria</taxon>
        <taxon>Rhodobacterales</taxon>
        <taxon>Roseobacteraceae</taxon>
        <taxon>Thalassovita</taxon>
    </lineage>
</organism>
<dbReference type="RefSeq" id="WP_142493839.1">
    <property type="nucleotide sequence ID" value="NZ_FXTO01000016.1"/>
</dbReference>
<dbReference type="SUPFAM" id="SSF52540">
    <property type="entry name" value="P-loop containing nucleoside triphosphate hydrolases"/>
    <property type="match status" value="1"/>
</dbReference>
<dbReference type="AlphaFoldDB" id="A0A521EFQ3"/>
<reference evidence="1 2" key="1">
    <citation type="submission" date="2017-05" db="EMBL/GenBank/DDBJ databases">
        <authorList>
            <person name="Varghese N."/>
            <person name="Submissions S."/>
        </authorList>
    </citation>
    <scope>NUCLEOTIDE SEQUENCE [LARGE SCALE GENOMIC DNA]</scope>
    <source>
        <strain evidence="1 2">DSM 29506</strain>
    </source>
</reference>
<accession>A0A521EFQ3</accession>
<dbReference type="EMBL" id="FXTO01000016">
    <property type="protein sequence ID" value="SMO82735.1"/>
    <property type="molecule type" value="Genomic_DNA"/>
</dbReference>